<dbReference type="PANTHER" id="PTHR43157">
    <property type="entry name" value="PHOSPHATIDYLINOSITOL-GLYCAN BIOSYNTHESIS CLASS F PROTEIN-RELATED"/>
    <property type="match status" value="1"/>
</dbReference>
<dbReference type="SUPFAM" id="SSF51735">
    <property type="entry name" value="NAD(P)-binding Rossmann-fold domains"/>
    <property type="match status" value="1"/>
</dbReference>
<dbReference type="NCBIfam" id="NF004846">
    <property type="entry name" value="PRK06197.1"/>
    <property type="match status" value="1"/>
</dbReference>
<dbReference type="Pfam" id="PF00106">
    <property type="entry name" value="adh_short"/>
    <property type="match status" value="1"/>
</dbReference>
<dbReference type="InterPro" id="IPR020904">
    <property type="entry name" value="Sc_DH/Rdtase_CS"/>
</dbReference>
<dbReference type="EMBL" id="PTRA01000006">
    <property type="protein sequence ID" value="PQA54469.1"/>
    <property type="molecule type" value="Genomic_DNA"/>
</dbReference>
<dbReference type="AlphaFoldDB" id="A0A2S7IGJ6"/>
<dbReference type="RefSeq" id="WP_104715593.1">
    <property type="nucleotide sequence ID" value="NZ_PTRA01000006.1"/>
</dbReference>
<protein>
    <submittedName>
        <fullName evidence="3">Short-chain dehydrogenase</fullName>
    </submittedName>
</protein>
<dbReference type="InterPro" id="IPR036291">
    <property type="entry name" value="NAD(P)-bd_dom_sf"/>
</dbReference>
<dbReference type="PRINTS" id="PR00081">
    <property type="entry name" value="GDHRDH"/>
</dbReference>
<sequence length="299" mass="32117">MWTNEQISNQSGKVAFITGANSGIGLETARALYQAGAKVILASRDAAKAQAALQEIEQSGGEGSLEIAVLDLTSLEAVRVCAEQFRQRHAQLDILINNAGVMTPPASQTAEGYELQFGVNFLGHFALTGYLYPLLQATPGSRVVTVTSLAYQSGHLDFENLRLEKPYDAAREYSQSKLADLLFTQALQQRIEAKGDAILSLAAHPGVTQSQLSRYMSPKAYQQAVDRFGELMPPVQGALPSLYAAVAPDVVPGGFYGPDQDGGLRGYPILTAIQANVRDPEVAKTLWEKAESSTGLVYP</sequence>
<name>A0A2S7IGJ6_9BACT</name>
<keyword evidence="4" id="KW-1185">Reference proteome</keyword>
<dbReference type="InterPro" id="IPR002347">
    <property type="entry name" value="SDR_fam"/>
</dbReference>
<evidence type="ECO:0000313" key="3">
    <source>
        <dbReference type="EMBL" id="PQA54469.1"/>
    </source>
</evidence>
<dbReference type="PANTHER" id="PTHR43157:SF31">
    <property type="entry name" value="PHOSPHATIDYLINOSITOL-GLYCAN BIOSYNTHESIS CLASS F PROTEIN"/>
    <property type="match status" value="1"/>
</dbReference>
<gene>
    <name evidence="3" type="ORF">C5O19_22230</name>
</gene>
<proteinExistence type="inferred from homology"/>
<evidence type="ECO:0000256" key="2">
    <source>
        <dbReference type="RuleBase" id="RU000363"/>
    </source>
</evidence>
<keyword evidence="1" id="KW-0560">Oxidoreductase</keyword>
<dbReference type="CDD" id="cd05327">
    <property type="entry name" value="retinol-DH_like_SDR_c_like"/>
    <property type="match status" value="1"/>
</dbReference>
<dbReference type="OrthoDB" id="597510at2"/>
<evidence type="ECO:0000313" key="4">
    <source>
        <dbReference type="Proteomes" id="UP000239590"/>
    </source>
</evidence>
<evidence type="ECO:0000256" key="1">
    <source>
        <dbReference type="ARBA" id="ARBA00023002"/>
    </source>
</evidence>
<dbReference type="PROSITE" id="PS00061">
    <property type="entry name" value="ADH_SHORT"/>
    <property type="match status" value="1"/>
</dbReference>
<comment type="similarity">
    <text evidence="2">Belongs to the short-chain dehydrogenases/reductases (SDR) family.</text>
</comment>
<dbReference type="PRINTS" id="PR00080">
    <property type="entry name" value="SDRFAMILY"/>
</dbReference>
<dbReference type="GO" id="GO:0016491">
    <property type="term" value="F:oxidoreductase activity"/>
    <property type="evidence" value="ECO:0007669"/>
    <property type="project" value="UniProtKB-KW"/>
</dbReference>
<reference evidence="4" key="1">
    <citation type="submission" date="2018-02" db="EMBL/GenBank/DDBJ databases">
        <title>Genome sequencing of Solimonas sp. HR-BB.</title>
        <authorList>
            <person name="Lee Y."/>
            <person name="Jeon C.O."/>
        </authorList>
    </citation>
    <scope>NUCLEOTIDE SEQUENCE [LARGE SCALE GENOMIC DNA]</scope>
    <source>
        <strain evidence="4">HR-U</strain>
    </source>
</reference>
<dbReference type="Proteomes" id="UP000239590">
    <property type="component" value="Unassembled WGS sequence"/>
</dbReference>
<dbReference type="Gene3D" id="3.40.50.720">
    <property type="entry name" value="NAD(P)-binding Rossmann-like Domain"/>
    <property type="match status" value="1"/>
</dbReference>
<accession>A0A2S7IGJ6</accession>
<comment type="caution">
    <text evidence="3">The sequence shown here is derived from an EMBL/GenBank/DDBJ whole genome shotgun (WGS) entry which is preliminary data.</text>
</comment>
<organism evidence="3 4">
    <name type="scientific">Siphonobacter curvatus</name>
    <dbReference type="NCBI Taxonomy" id="2094562"/>
    <lineage>
        <taxon>Bacteria</taxon>
        <taxon>Pseudomonadati</taxon>
        <taxon>Bacteroidota</taxon>
        <taxon>Cytophagia</taxon>
        <taxon>Cytophagales</taxon>
        <taxon>Cytophagaceae</taxon>
        <taxon>Siphonobacter</taxon>
    </lineage>
</organism>